<keyword evidence="2" id="KW-1185">Reference proteome</keyword>
<dbReference type="AlphaFoldDB" id="A0A7K1GMQ0"/>
<reference evidence="1 2" key="1">
    <citation type="journal article" date="2006" name="Int. J. Syst. Evol. Microbiol.">
        <title>Myroides pelagicus sp. nov., isolated from seawater in Thailand.</title>
        <authorList>
            <person name="Yoon J."/>
            <person name="Maneerat S."/>
            <person name="Kawai F."/>
            <person name="Yokota A."/>
        </authorList>
    </citation>
    <scope>NUCLEOTIDE SEQUENCE [LARGE SCALE GENOMIC DNA]</scope>
    <source>
        <strain evidence="1 2">SM1T</strain>
    </source>
</reference>
<proteinExistence type="predicted"/>
<protein>
    <submittedName>
        <fullName evidence="1">Uncharacterized protein</fullName>
    </submittedName>
</protein>
<name>A0A7K1GMQ0_9FLAO</name>
<sequence length="68" mass="8134">MNIGDRLIKWVDCILAWFESIKGLLSNAVAFFEKIKALILEYVEYFTEKIDDFTEDELQLLEEEHFFI</sequence>
<evidence type="ECO:0000313" key="1">
    <source>
        <dbReference type="EMBL" id="MTH30101.1"/>
    </source>
</evidence>
<comment type="caution">
    <text evidence="1">The sequence shown here is derived from an EMBL/GenBank/DDBJ whole genome shotgun (WGS) entry which is preliminary data.</text>
</comment>
<organism evidence="1 2">
    <name type="scientific">Myroides pelagicus</name>
    <dbReference type="NCBI Taxonomy" id="270914"/>
    <lineage>
        <taxon>Bacteria</taxon>
        <taxon>Pseudomonadati</taxon>
        <taxon>Bacteroidota</taxon>
        <taxon>Flavobacteriia</taxon>
        <taxon>Flavobacteriales</taxon>
        <taxon>Flavobacteriaceae</taxon>
        <taxon>Myroides</taxon>
    </lineage>
</organism>
<accession>A0A7K1GMQ0</accession>
<gene>
    <name evidence="1" type="ORF">GJV77_09285</name>
</gene>
<dbReference type="Proteomes" id="UP000488936">
    <property type="component" value="Unassembled WGS sequence"/>
</dbReference>
<dbReference type="EMBL" id="WMJY01000019">
    <property type="protein sequence ID" value="MTH30101.1"/>
    <property type="molecule type" value="Genomic_DNA"/>
</dbReference>
<dbReference type="OrthoDB" id="1365806at2"/>
<dbReference type="RefSeq" id="WP_155036090.1">
    <property type="nucleotide sequence ID" value="NZ_JAYMMG010000020.1"/>
</dbReference>
<evidence type="ECO:0000313" key="2">
    <source>
        <dbReference type="Proteomes" id="UP000488936"/>
    </source>
</evidence>